<gene>
    <name evidence="1" type="ORF">EC957_002422</name>
</gene>
<evidence type="ECO:0000313" key="2">
    <source>
        <dbReference type="Proteomes" id="UP000723463"/>
    </source>
</evidence>
<dbReference type="Proteomes" id="UP000723463">
    <property type="component" value="Unassembled WGS sequence"/>
</dbReference>
<evidence type="ECO:0000313" key="1">
    <source>
        <dbReference type="EMBL" id="KAF9549852.1"/>
    </source>
</evidence>
<name>A0A9P6K7F9_9FUNG</name>
<protein>
    <submittedName>
        <fullName evidence="1">Uncharacterized protein</fullName>
    </submittedName>
</protein>
<dbReference type="EMBL" id="JAAAXW010000015">
    <property type="protein sequence ID" value="KAF9549852.1"/>
    <property type="molecule type" value="Genomic_DNA"/>
</dbReference>
<reference evidence="1" key="1">
    <citation type="journal article" date="2020" name="Fungal Divers.">
        <title>Resolving the Mortierellaceae phylogeny through synthesis of multi-gene phylogenetics and phylogenomics.</title>
        <authorList>
            <person name="Vandepol N."/>
            <person name="Liber J."/>
            <person name="Desiro A."/>
            <person name="Na H."/>
            <person name="Kennedy M."/>
            <person name="Barry K."/>
            <person name="Grigoriev I.V."/>
            <person name="Miller A.N."/>
            <person name="O'Donnell K."/>
            <person name="Stajich J.E."/>
            <person name="Bonito G."/>
        </authorList>
    </citation>
    <scope>NUCLEOTIDE SEQUENCE</scope>
    <source>
        <strain evidence="1">NRRL 2591</strain>
    </source>
</reference>
<sequence length="168" mass="18842">MTKVLSLIVLGPSQSSDPRPRCIPMVGRLTKRPRRKGGVIYLPPKKFFTTGDLHDMMQRIADEEMCISCVGTSGPFEDPTEHLNSVQDVAGPTGSTFLYEICQVGTDRQADRGVSWILGDEVDGWSMFVYMRNLKDQKHNSYGFLVEDDSEAEAEKGADPKKWLEEQV</sequence>
<proteinExistence type="predicted"/>
<accession>A0A9P6K7F9</accession>
<dbReference type="AlphaFoldDB" id="A0A9P6K7F9"/>
<comment type="caution">
    <text evidence="1">The sequence shown here is derived from an EMBL/GenBank/DDBJ whole genome shotgun (WGS) entry which is preliminary data.</text>
</comment>
<organism evidence="1 2">
    <name type="scientific">Mortierella hygrophila</name>
    <dbReference type="NCBI Taxonomy" id="979708"/>
    <lineage>
        <taxon>Eukaryota</taxon>
        <taxon>Fungi</taxon>
        <taxon>Fungi incertae sedis</taxon>
        <taxon>Mucoromycota</taxon>
        <taxon>Mortierellomycotina</taxon>
        <taxon>Mortierellomycetes</taxon>
        <taxon>Mortierellales</taxon>
        <taxon>Mortierellaceae</taxon>
        <taxon>Mortierella</taxon>
    </lineage>
</organism>
<keyword evidence="2" id="KW-1185">Reference proteome</keyword>